<dbReference type="VEuPathDB" id="TriTrypDB:BSAL_09960"/>
<dbReference type="InterPro" id="IPR011763">
    <property type="entry name" value="COA_CT_C"/>
</dbReference>
<dbReference type="InterPro" id="IPR051047">
    <property type="entry name" value="AccD/PCCB"/>
</dbReference>
<dbReference type="GO" id="GO:0004658">
    <property type="term" value="F:propionyl-CoA carboxylase activity"/>
    <property type="evidence" value="ECO:0007669"/>
    <property type="project" value="UniProtKB-EC"/>
</dbReference>
<sequence>MMRRVTRGFFGLPMARMVSDQSTNPNYPAEQAKRHSQQKLTALERVQLFCDAGSFRERDALVEHTCTQFGMEKKKSPGDGFVTGVGQVFGRPVYLFSHDFMFMGGSLSGANAAKVCKIMDEAAKVGAPVIGFNDSGGARIQEGVDSLGGYADIFLRNTLCSGVIPQISVIMGPCAGGAVYSPAITDFTFMVDETAHMFVTGPEVVEAVGGKAVTKAELGGAKVHDSKSGVSSGTFANDLVAISQLRRFMSYLPSSNREAAPIVPTEDSRLRDVTGLNTVVPLDSKEAYDIRDVITPVVDVESFFELQPHYAKNIVCGLARMEGRTVCIIANQPRFNAGALDIDSSVKAARIVRFADAFNIPIVTFVDVPGFQPGVAQEYGGIIRHGAKLLYAYAEATVPKLTVITRKAYGGAYDVMSSKHLRGDVNYAWPRAEIAVMGADGAVKLLHRKSSPEEHKAHVAEYERNFCTPMTAARKGFVDAVIQPSETRQRLCEDLKRLERKQLANPARKHGNIPL</sequence>
<dbReference type="OMA" id="ENTSYMF"/>
<dbReference type="PANTHER" id="PTHR43842:SF2">
    <property type="entry name" value="PROPIONYL-COA CARBOXYLASE BETA CHAIN, MITOCHONDRIAL"/>
    <property type="match status" value="1"/>
</dbReference>
<keyword evidence="11" id="KW-1185">Reference proteome</keyword>
<dbReference type="FunFam" id="3.90.226.10:FF:000017">
    <property type="entry name" value="Propionyl-CoA carboxylase subunit beta 5"/>
    <property type="match status" value="1"/>
</dbReference>
<dbReference type="OrthoDB" id="439921at2759"/>
<evidence type="ECO:0000259" key="8">
    <source>
        <dbReference type="PROSITE" id="PS50980"/>
    </source>
</evidence>
<evidence type="ECO:0000256" key="6">
    <source>
        <dbReference type="ARBA" id="ARBA00048208"/>
    </source>
</evidence>
<dbReference type="PROSITE" id="PS50980">
    <property type="entry name" value="COA_CT_NTER"/>
    <property type="match status" value="1"/>
</dbReference>
<evidence type="ECO:0000256" key="2">
    <source>
        <dbReference type="ARBA" id="ARBA00013050"/>
    </source>
</evidence>
<dbReference type="Proteomes" id="UP000051952">
    <property type="component" value="Unassembled WGS sequence"/>
</dbReference>
<evidence type="ECO:0000256" key="1">
    <source>
        <dbReference type="ARBA" id="ARBA00005060"/>
    </source>
</evidence>
<evidence type="ECO:0000256" key="5">
    <source>
        <dbReference type="ARBA" id="ARBA00042797"/>
    </source>
</evidence>
<proteinExistence type="predicted"/>
<organism evidence="10 11">
    <name type="scientific">Bodo saltans</name>
    <name type="common">Flagellated protozoan</name>
    <dbReference type="NCBI Taxonomy" id="75058"/>
    <lineage>
        <taxon>Eukaryota</taxon>
        <taxon>Discoba</taxon>
        <taxon>Euglenozoa</taxon>
        <taxon>Kinetoplastea</taxon>
        <taxon>Metakinetoplastina</taxon>
        <taxon>Eubodonida</taxon>
        <taxon>Bodonidae</taxon>
        <taxon>Bodo</taxon>
    </lineage>
</organism>
<dbReference type="InterPro" id="IPR034733">
    <property type="entry name" value="AcCoA_carboxyl_beta"/>
</dbReference>
<dbReference type="EMBL" id="CYKH01001509">
    <property type="protein sequence ID" value="CUG87416.1"/>
    <property type="molecule type" value="Genomic_DNA"/>
</dbReference>
<dbReference type="PROSITE" id="PS50989">
    <property type="entry name" value="COA_CT_CTER"/>
    <property type="match status" value="1"/>
</dbReference>
<name>A0A0S4J7G9_BODSA</name>
<protein>
    <recommendedName>
        <fullName evidence="4">Propionyl-CoA carboxylase beta chain, mitochondrial</fullName>
        <ecNumber evidence="2">6.4.1.3</ecNumber>
    </recommendedName>
    <alternativeName>
        <fullName evidence="5">Propanoyl-CoA:carbon dioxide ligase subunit beta</fullName>
    </alternativeName>
</protein>
<dbReference type="SUPFAM" id="SSF52096">
    <property type="entry name" value="ClpP/crotonase"/>
    <property type="match status" value="2"/>
</dbReference>
<reference evidence="11" key="1">
    <citation type="submission" date="2015-09" db="EMBL/GenBank/DDBJ databases">
        <authorList>
            <consortium name="Pathogen Informatics"/>
        </authorList>
    </citation>
    <scope>NUCLEOTIDE SEQUENCE [LARGE SCALE GENOMIC DNA]</scope>
    <source>
        <strain evidence="11">Lake Konstanz</strain>
    </source>
</reference>
<feature type="domain" description="CoA carboxyltransferase C-terminal" evidence="9">
    <location>
        <begin position="265"/>
        <end position="509"/>
    </location>
</feature>
<feature type="domain" description="CoA carboxyltransferase N-terminal" evidence="8">
    <location>
        <begin position="1"/>
        <end position="264"/>
    </location>
</feature>
<dbReference type="PANTHER" id="PTHR43842">
    <property type="entry name" value="PROPIONYL-COA CARBOXYLASE BETA CHAIN"/>
    <property type="match status" value="1"/>
</dbReference>
<dbReference type="InterPro" id="IPR029045">
    <property type="entry name" value="ClpP/crotonase-like_dom_sf"/>
</dbReference>
<comment type="subunit">
    <text evidence="3">The holoenzyme is a dodecamer composed of 6 PCCA/alpha subunits and 6 PCCB/beta subunits.</text>
</comment>
<dbReference type="EC" id="6.4.1.3" evidence="2"/>
<evidence type="ECO:0000256" key="3">
    <source>
        <dbReference type="ARBA" id="ARBA00038567"/>
    </source>
</evidence>
<evidence type="ECO:0000313" key="10">
    <source>
        <dbReference type="EMBL" id="CUG87416.1"/>
    </source>
</evidence>
<gene>
    <name evidence="10" type="ORF">BSAL_09960</name>
</gene>
<dbReference type="InterPro" id="IPR011762">
    <property type="entry name" value="COA_CT_N"/>
</dbReference>
<dbReference type="Gene3D" id="3.90.226.10">
    <property type="entry name" value="2-enoyl-CoA Hydratase, Chain A, domain 1"/>
    <property type="match status" value="2"/>
</dbReference>
<comment type="pathway">
    <text evidence="1">Metabolic intermediate metabolism; propanoyl-CoA degradation; succinyl-CoA from propanoyl-CoA: step 1/3.</text>
</comment>
<comment type="catalytic activity">
    <reaction evidence="7">
        <text>propanoyl-CoA + hydrogencarbonate + ATP = (S)-methylmalonyl-CoA + ADP + phosphate + H(+)</text>
        <dbReference type="Rhea" id="RHEA:23720"/>
        <dbReference type="ChEBI" id="CHEBI:15378"/>
        <dbReference type="ChEBI" id="CHEBI:17544"/>
        <dbReference type="ChEBI" id="CHEBI:30616"/>
        <dbReference type="ChEBI" id="CHEBI:43474"/>
        <dbReference type="ChEBI" id="CHEBI:57327"/>
        <dbReference type="ChEBI" id="CHEBI:57392"/>
        <dbReference type="ChEBI" id="CHEBI:456216"/>
        <dbReference type="EC" id="6.4.1.3"/>
    </reaction>
    <physiologicalReaction direction="left-to-right" evidence="7">
        <dbReference type="Rhea" id="RHEA:23721"/>
    </physiologicalReaction>
</comment>
<dbReference type="Pfam" id="PF01039">
    <property type="entry name" value="Carboxyl_trans"/>
    <property type="match status" value="1"/>
</dbReference>
<evidence type="ECO:0000259" key="9">
    <source>
        <dbReference type="PROSITE" id="PS50989"/>
    </source>
</evidence>
<dbReference type="GO" id="GO:0005739">
    <property type="term" value="C:mitochondrion"/>
    <property type="evidence" value="ECO:0007669"/>
    <property type="project" value="TreeGrafter"/>
</dbReference>
<dbReference type="AlphaFoldDB" id="A0A0S4J7G9"/>
<evidence type="ECO:0000313" key="11">
    <source>
        <dbReference type="Proteomes" id="UP000051952"/>
    </source>
</evidence>
<accession>A0A0S4J7G9</accession>
<evidence type="ECO:0000256" key="4">
    <source>
        <dbReference type="ARBA" id="ARBA00041138"/>
    </source>
</evidence>
<comment type="catalytic activity">
    <reaction evidence="6">
        <text>butanoyl-CoA + hydrogencarbonate + ATP = (2S)-ethylmalonyl-CoA + ADP + phosphate + H(+)</text>
        <dbReference type="Rhea" id="RHEA:59520"/>
        <dbReference type="ChEBI" id="CHEBI:15378"/>
        <dbReference type="ChEBI" id="CHEBI:17544"/>
        <dbReference type="ChEBI" id="CHEBI:30616"/>
        <dbReference type="ChEBI" id="CHEBI:43474"/>
        <dbReference type="ChEBI" id="CHEBI:57371"/>
        <dbReference type="ChEBI" id="CHEBI:60909"/>
        <dbReference type="ChEBI" id="CHEBI:456216"/>
    </reaction>
    <physiologicalReaction direction="left-to-right" evidence="6">
        <dbReference type="Rhea" id="RHEA:59521"/>
    </physiologicalReaction>
</comment>
<evidence type="ECO:0000256" key="7">
    <source>
        <dbReference type="ARBA" id="ARBA00049495"/>
    </source>
</evidence>